<reference evidence="2 3" key="1">
    <citation type="submission" date="2020-02" db="EMBL/GenBank/DDBJ databases">
        <title>Sequencing the genomes of 1000 actinobacteria strains.</title>
        <authorList>
            <person name="Klenk H.-P."/>
        </authorList>
    </citation>
    <scope>NUCLEOTIDE SEQUENCE [LARGE SCALE GENOMIC DNA]</scope>
    <source>
        <strain evidence="2 3">DSM 19609</strain>
    </source>
</reference>
<organism evidence="2 3">
    <name type="scientific">Brooklawnia cerclae</name>
    <dbReference type="NCBI Taxonomy" id="349934"/>
    <lineage>
        <taxon>Bacteria</taxon>
        <taxon>Bacillati</taxon>
        <taxon>Actinomycetota</taxon>
        <taxon>Actinomycetes</taxon>
        <taxon>Propionibacteriales</taxon>
        <taxon>Propionibacteriaceae</taxon>
        <taxon>Brooklawnia</taxon>
    </lineage>
</organism>
<protein>
    <submittedName>
        <fullName evidence="2">N-methylhydantoinase B</fullName>
        <ecNumber evidence="2">3.5.2.14</ecNumber>
    </submittedName>
</protein>
<dbReference type="Proteomes" id="UP000749311">
    <property type="component" value="Unassembled WGS sequence"/>
</dbReference>
<name>A0ABX0SPJ3_9ACTN</name>
<keyword evidence="3" id="KW-1185">Reference proteome</keyword>
<evidence type="ECO:0000313" key="3">
    <source>
        <dbReference type="Proteomes" id="UP000749311"/>
    </source>
</evidence>
<feature type="domain" description="Hydantoinase B/oxoprolinase" evidence="1">
    <location>
        <begin position="11"/>
        <end position="530"/>
    </location>
</feature>
<evidence type="ECO:0000259" key="1">
    <source>
        <dbReference type="Pfam" id="PF02538"/>
    </source>
</evidence>
<proteinExistence type="predicted"/>
<dbReference type="RefSeq" id="WP_167171607.1">
    <property type="nucleotide sequence ID" value="NZ_BAAAOO010000006.1"/>
</dbReference>
<dbReference type="Pfam" id="PF02538">
    <property type="entry name" value="Hydantoinase_B"/>
    <property type="match status" value="1"/>
</dbReference>
<gene>
    <name evidence="2" type="ORF">FB473_003384</name>
</gene>
<accession>A0ABX0SPJ3</accession>
<evidence type="ECO:0000313" key="2">
    <source>
        <dbReference type="EMBL" id="NIH58687.1"/>
    </source>
</evidence>
<dbReference type="InterPro" id="IPR045079">
    <property type="entry name" value="Oxoprolinase-like"/>
</dbReference>
<dbReference type="PANTHER" id="PTHR11365">
    <property type="entry name" value="5-OXOPROLINASE RELATED"/>
    <property type="match status" value="1"/>
</dbReference>
<dbReference type="PANTHER" id="PTHR11365:SF23">
    <property type="entry name" value="HYPOTHETICAL 5-OXOPROLINASE (EUROFUNG)-RELATED"/>
    <property type="match status" value="1"/>
</dbReference>
<dbReference type="EC" id="3.5.2.14" evidence="2"/>
<dbReference type="EMBL" id="JAAMOZ010000004">
    <property type="protein sequence ID" value="NIH58687.1"/>
    <property type="molecule type" value="Genomic_DNA"/>
</dbReference>
<keyword evidence="2" id="KW-0378">Hydrolase</keyword>
<sequence length="599" mass="64880">MSTVTTATRFDPITLEVLRNRMEIIADEMQAAMIRSAFSTIIKEGGDCGVAIFDADGGLIAHANALPANLGILNSSVARILRDFPADTMDEGDAYCFNDPYEGGTHIPDVAIVVPIIHEGRTVALSAVIAHQQDFGGMTLGSLPPDSTEIFQEGLILPPTRLIHRGEWNREILNIILKNIRLPDKTMGDFRAELAAGDVGRRRFLETVRDYGLETVQSYLAELNDRAETQARARISEIPDGVYSFEDFLDSDGIDLDIRRKIACTVTVAGSEMTFDFEGTDPQLRGAANSAISGAISCCYYVAHCLYGEGVPNNAGCYRPLTVKVPKGTILNPEHPAALNSRTMTVLRAVDTAFGSLMRVIPERLRASSGGMEGVTFAGRRPDGGAYVYLELFAAGMGARPTKDGVDYVECDTTNMLNTPVEALELNYPVRVHRLELRTDGGGAGKYRGGTGLVKEFEVLDDTTEISHRGDRFATQPWGLYGGEPGASWETIVTTAEGQVTRIPSRKRFMLKKGDRMECSTAGGGGYGDPLERDPEAVARDVHDRKVSREAARSSYGVVLDDDGAVDADATAATRQDLARIRGAADWVFDRGAALGRQA</sequence>
<comment type="caution">
    <text evidence="2">The sequence shown here is derived from an EMBL/GenBank/DDBJ whole genome shotgun (WGS) entry which is preliminary data.</text>
</comment>
<dbReference type="GO" id="GO:0047423">
    <property type="term" value="F:N-methylhydantoinase (ATP-hydrolyzing) activity"/>
    <property type="evidence" value="ECO:0007669"/>
    <property type="project" value="UniProtKB-EC"/>
</dbReference>
<dbReference type="InterPro" id="IPR003692">
    <property type="entry name" value="Hydantoinase_B"/>
</dbReference>